<dbReference type="RefSeq" id="WP_339964281.1">
    <property type="nucleotide sequence ID" value="NZ_JBBHJY010000001.1"/>
</dbReference>
<protein>
    <submittedName>
        <fullName evidence="1">Phage tail protein I</fullName>
    </submittedName>
</protein>
<proteinExistence type="predicted"/>
<sequence length="177" mass="19202">MSDLLPPNATPQERALSLALEGDIAVPIDRLWNPETCPASALPWLAWAFSVDEWDASWTEERKRAVLAASRAVHEQKGTIGALKAALEPLGLEISITEWWQEDPPADPYTFRGLITVDQEPIPSEAAFDQVVSIANGAKNLRSHITGVDILAKSYADEFIGAAVWSGEVVTITAEPA</sequence>
<evidence type="ECO:0000313" key="1">
    <source>
        <dbReference type="EMBL" id="MEJ6008676.1"/>
    </source>
</evidence>
<dbReference type="NCBIfam" id="TIGR01634">
    <property type="entry name" value="tail_P2_I"/>
    <property type="match status" value="1"/>
</dbReference>
<accession>A0ABU8S510</accession>
<organism evidence="1 2">
    <name type="scientific">Novosphingobium aquae</name>
    <dbReference type="NCBI Taxonomy" id="3133435"/>
    <lineage>
        <taxon>Bacteria</taxon>
        <taxon>Pseudomonadati</taxon>
        <taxon>Pseudomonadota</taxon>
        <taxon>Alphaproteobacteria</taxon>
        <taxon>Sphingomonadales</taxon>
        <taxon>Sphingomonadaceae</taxon>
        <taxon>Novosphingobium</taxon>
    </lineage>
</organism>
<name>A0ABU8S510_9SPHN</name>
<comment type="caution">
    <text evidence="1">The sequence shown here is derived from an EMBL/GenBank/DDBJ whole genome shotgun (WGS) entry which is preliminary data.</text>
</comment>
<evidence type="ECO:0000313" key="2">
    <source>
        <dbReference type="Proteomes" id="UP001379235"/>
    </source>
</evidence>
<dbReference type="Pfam" id="PF09684">
    <property type="entry name" value="Tail_P2_I"/>
    <property type="match status" value="1"/>
</dbReference>
<dbReference type="InterPro" id="IPR006521">
    <property type="entry name" value="Tail_protein_I"/>
</dbReference>
<keyword evidence="2" id="KW-1185">Reference proteome</keyword>
<dbReference type="EMBL" id="JBBHJY010000001">
    <property type="protein sequence ID" value="MEJ6008676.1"/>
    <property type="molecule type" value="Genomic_DNA"/>
</dbReference>
<dbReference type="Proteomes" id="UP001379235">
    <property type="component" value="Unassembled WGS sequence"/>
</dbReference>
<gene>
    <name evidence="1" type="ORF">WG900_01960</name>
</gene>
<reference evidence="1 2" key="1">
    <citation type="submission" date="2024-03" db="EMBL/GenBank/DDBJ databases">
        <authorList>
            <person name="Jo J.-H."/>
        </authorList>
    </citation>
    <scope>NUCLEOTIDE SEQUENCE [LARGE SCALE GENOMIC DNA]</scope>
    <source>
        <strain evidence="1 2">AS3R-12</strain>
    </source>
</reference>